<reference evidence="1 2" key="2">
    <citation type="submission" date="2018-11" db="EMBL/GenBank/DDBJ databases">
        <authorList>
            <consortium name="Pathogen Informatics"/>
        </authorList>
    </citation>
    <scope>NUCLEOTIDE SEQUENCE [LARGE SCALE GENOMIC DNA]</scope>
    <source>
        <strain evidence="1 2">MHpl1</strain>
    </source>
</reference>
<sequence length="37" mass="4197">MLVSLIFIAFFVSNSFQRRLTVGELLLKNISHSNTIS</sequence>
<dbReference type="AlphaFoldDB" id="A0A0N4VUD1"/>
<gene>
    <name evidence="1" type="ORF">HPLM_LOCUS899</name>
</gene>
<reference evidence="3" key="1">
    <citation type="submission" date="2017-02" db="UniProtKB">
        <authorList>
            <consortium name="WormBaseParasite"/>
        </authorList>
    </citation>
    <scope>IDENTIFICATION</scope>
</reference>
<keyword evidence="2" id="KW-1185">Reference proteome</keyword>
<accession>A0A0N4VUD1</accession>
<organism evidence="3">
    <name type="scientific">Haemonchus placei</name>
    <name type="common">Barber's pole worm</name>
    <dbReference type="NCBI Taxonomy" id="6290"/>
    <lineage>
        <taxon>Eukaryota</taxon>
        <taxon>Metazoa</taxon>
        <taxon>Ecdysozoa</taxon>
        <taxon>Nematoda</taxon>
        <taxon>Chromadorea</taxon>
        <taxon>Rhabditida</taxon>
        <taxon>Rhabditina</taxon>
        <taxon>Rhabditomorpha</taxon>
        <taxon>Strongyloidea</taxon>
        <taxon>Trichostrongylidae</taxon>
        <taxon>Haemonchus</taxon>
    </lineage>
</organism>
<dbReference type="EMBL" id="UZAF01000921">
    <property type="protein sequence ID" value="VDO06913.1"/>
    <property type="molecule type" value="Genomic_DNA"/>
</dbReference>
<evidence type="ECO:0000313" key="1">
    <source>
        <dbReference type="EMBL" id="VDO06913.1"/>
    </source>
</evidence>
<dbReference type="WBParaSite" id="HPLM_0000089801-mRNA-1">
    <property type="protein sequence ID" value="HPLM_0000089801-mRNA-1"/>
    <property type="gene ID" value="HPLM_0000089801"/>
</dbReference>
<dbReference type="Proteomes" id="UP000268014">
    <property type="component" value="Unassembled WGS sequence"/>
</dbReference>
<proteinExistence type="predicted"/>
<protein>
    <submittedName>
        <fullName evidence="1 3">Uncharacterized protein</fullName>
    </submittedName>
</protein>
<name>A0A0N4VUD1_HAEPC</name>
<evidence type="ECO:0000313" key="3">
    <source>
        <dbReference type="WBParaSite" id="HPLM_0000089801-mRNA-1"/>
    </source>
</evidence>
<evidence type="ECO:0000313" key="2">
    <source>
        <dbReference type="Proteomes" id="UP000268014"/>
    </source>
</evidence>